<reference evidence="6 7" key="1">
    <citation type="submission" date="2021-06" db="EMBL/GenBank/DDBJ databases">
        <title>Candida outbreak in Lebanon.</title>
        <authorList>
            <person name="Finianos M."/>
        </authorList>
    </citation>
    <scope>NUCLEOTIDE SEQUENCE [LARGE SCALE GENOMIC DNA]</scope>
    <source>
        <strain evidence="6">CA3LBN</strain>
    </source>
</reference>
<dbReference type="Proteomes" id="UP000825434">
    <property type="component" value="Chromosome 1"/>
</dbReference>
<feature type="transmembrane region" description="Helical" evidence="3">
    <location>
        <begin position="737"/>
        <end position="755"/>
    </location>
</feature>
<evidence type="ECO:0000256" key="2">
    <source>
        <dbReference type="SAM" id="MobiDB-lite"/>
    </source>
</evidence>
<name>A0ABX8HZ53_9ASCO</name>
<keyword evidence="3" id="KW-1133">Transmembrane helix</keyword>
<dbReference type="PANTHER" id="PTHR35859">
    <property type="entry name" value="NONSELECTIVE CATION CHANNEL PROTEIN"/>
    <property type="match status" value="1"/>
</dbReference>
<sequence length="999" mass="114947">MSSFVDPDLPSYEEAQLQSQQNNHPQDGSRLLEEAPPPLPRRAPSRRRPPLPERQSTLQPQIRENGTEDQAFWKFHIQCFGDDMYLSTNPTMRHLQCRSLPGYFMSVEKDQDGFTINFEEFESGTSIMRFKKLPDGSFKYKVRKTRRVLGGELVPSNENTGVHEGTINPKRIDPQYYPIQPPYQMKNYEVRTIDNSRWDLGAIPRVKQKWSLSKRSEVPKYICKQNIYFHRNFQTKNRRMQDERFPPVTALFRPCESKIRKRAIQSINRLSKMDEESGISPQSAQVDPFAEQKAYFKCGDGLYGEQFPKDDDPDHHFKLGWLTVFEDQELFGMSGMFDLVMSIEEDPLFPTGSSIGNGRCADSRQSYRIALNLKAVIDRVIPTIFDEKEIVNPHSAVLNPKVIRLIYRCAGGKGNGAAGTTSYKYRAALVFALLKVTGWYWQQAEYRLSDNELYSLRAIAAQSLAVNIIEETKDDEYLFLRMLCHRYSMKIGGQDCDPVSALELAVDMHSTIVIGCSGYQRCMKWLWRGWIMQSSTDPHSYVLYKGVASQSIRTHFDPDRIKTPAYQNKIEIAFSVLYLIFYTIILNTHQIVTTDVDVFEGFFYAFTLGSIIDELTKLYHVGWNYLGFWNVFNDVMYSIIVIAIGFRFASLRHTGLYREKYDEISFRVLSCASPLMWSRLLLYLDAQQFVGAMIVVIKTMMKESILFFVLLGVVILGFLEGFLGLDASDGKSEATKHILTSLVNAVIGASGFNDVENLVPPYASVLYYIYSFVLQVILMNILVALYSTAYAAIVENATDEYFALVAQKTLRYIRAPDTDLYVPPFNLIEWIIFPLYYVVSKRTYKYINRVVMTIVYSPMLLYITIDELANARRVQYNRFKGLPDDANEIDTEWDMTDGYDVDLLVMGDSGIETRDDEVNVELREQRVAENKDPEFAADFPSLSKDIEQVIPPVEKANERGIKWEQYALYEKLDHLSSIVGNLVEENKKLRERLDKKNDA</sequence>
<evidence type="ECO:0008006" key="8">
    <source>
        <dbReference type="Google" id="ProtNLM"/>
    </source>
</evidence>
<dbReference type="InterPro" id="IPR056336">
    <property type="entry name" value="YVC1_C"/>
</dbReference>
<evidence type="ECO:0000256" key="1">
    <source>
        <dbReference type="SAM" id="Coils"/>
    </source>
</evidence>
<feature type="domain" description="YVC1 N-terminal linker helical" evidence="4">
    <location>
        <begin position="368"/>
        <end position="556"/>
    </location>
</feature>
<protein>
    <recommendedName>
        <fullName evidence="8">Calcium channel YVC1</fullName>
    </recommendedName>
</protein>
<dbReference type="Pfam" id="PF23190">
    <property type="entry name" value="LHD_TRPY1"/>
    <property type="match status" value="1"/>
</dbReference>
<evidence type="ECO:0000313" key="6">
    <source>
        <dbReference type="EMBL" id="QWU86011.1"/>
    </source>
</evidence>
<organism evidence="6 7">
    <name type="scientific">Candidozyma haemuli</name>
    <dbReference type="NCBI Taxonomy" id="45357"/>
    <lineage>
        <taxon>Eukaryota</taxon>
        <taxon>Fungi</taxon>
        <taxon>Dikarya</taxon>
        <taxon>Ascomycota</taxon>
        <taxon>Saccharomycotina</taxon>
        <taxon>Pichiomycetes</taxon>
        <taxon>Metschnikowiaceae</taxon>
        <taxon>Candidozyma</taxon>
    </lineage>
</organism>
<feature type="compositionally biased region" description="Polar residues" evidence="2">
    <location>
        <begin position="55"/>
        <end position="64"/>
    </location>
</feature>
<feature type="transmembrane region" description="Helical" evidence="3">
    <location>
        <begin position="631"/>
        <end position="649"/>
    </location>
</feature>
<evidence type="ECO:0000259" key="5">
    <source>
        <dbReference type="Pfam" id="PF23317"/>
    </source>
</evidence>
<dbReference type="InterPro" id="IPR056337">
    <property type="entry name" value="LHD_YVC1"/>
</dbReference>
<keyword evidence="3" id="KW-0472">Membrane</keyword>
<feature type="transmembrane region" description="Helical" evidence="3">
    <location>
        <begin position="820"/>
        <end position="839"/>
    </location>
</feature>
<feature type="domain" description="Calcium channel YVC1-like C-terminal transmembrane" evidence="5">
    <location>
        <begin position="574"/>
        <end position="868"/>
    </location>
</feature>
<keyword evidence="1" id="KW-0175">Coiled coil</keyword>
<dbReference type="PANTHER" id="PTHR35859:SF1">
    <property type="entry name" value="NONSELECTIVE CATION CHANNEL PROTEIN"/>
    <property type="match status" value="1"/>
</dbReference>
<feature type="transmembrane region" description="Helical" evidence="3">
    <location>
        <begin position="705"/>
        <end position="725"/>
    </location>
</feature>
<proteinExistence type="predicted"/>
<accession>A0ABX8HZ53</accession>
<evidence type="ECO:0000256" key="3">
    <source>
        <dbReference type="SAM" id="Phobius"/>
    </source>
</evidence>
<keyword evidence="7" id="KW-1185">Reference proteome</keyword>
<feature type="transmembrane region" description="Helical" evidence="3">
    <location>
        <begin position="846"/>
        <end position="865"/>
    </location>
</feature>
<feature type="transmembrane region" description="Helical" evidence="3">
    <location>
        <begin position="767"/>
        <end position="793"/>
    </location>
</feature>
<feature type="compositionally biased region" description="Polar residues" evidence="2">
    <location>
        <begin position="16"/>
        <end position="26"/>
    </location>
</feature>
<evidence type="ECO:0000259" key="4">
    <source>
        <dbReference type="Pfam" id="PF23190"/>
    </source>
</evidence>
<feature type="region of interest" description="Disordered" evidence="2">
    <location>
        <begin position="1"/>
        <end position="64"/>
    </location>
</feature>
<gene>
    <name evidence="6" type="ORF">CA3LBN_000229</name>
</gene>
<dbReference type="Pfam" id="PF23317">
    <property type="entry name" value="YVC1_C"/>
    <property type="match status" value="1"/>
</dbReference>
<dbReference type="EMBL" id="CP076661">
    <property type="protein sequence ID" value="QWU86011.1"/>
    <property type="molecule type" value="Genomic_DNA"/>
</dbReference>
<feature type="transmembrane region" description="Helical" evidence="3">
    <location>
        <begin position="570"/>
        <end position="589"/>
    </location>
</feature>
<keyword evidence="3" id="KW-0812">Transmembrane</keyword>
<feature type="coiled-coil region" evidence="1">
    <location>
        <begin position="972"/>
        <end position="999"/>
    </location>
</feature>
<evidence type="ECO:0000313" key="7">
    <source>
        <dbReference type="Proteomes" id="UP000825434"/>
    </source>
</evidence>
<dbReference type="InterPro" id="IPR052971">
    <property type="entry name" value="TRP_calcium_channel"/>
</dbReference>